<reference evidence="1 3" key="1">
    <citation type="submission" date="2015-04" db="EMBL/GenBank/DDBJ databases">
        <title>The draft genome sequence of Roseovarius indicus B108T.</title>
        <authorList>
            <person name="Li G."/>
            <person name="Lai Q."/>
            <person name="Shao Z."/>
            <person name="Yan P."/>
        </authorList>
    </citation>
    <scope>NUCLEOTIDE SEQUENCE [LARGE SCALE GENOMIC DNA]</scope>
    <source>
        <strain evidence="1 3">B108</strain>
    </source>
</reference>
<reference evidence="2 4" key="2">
    <citation type="submission" date="2018-08" db="EMBL/GenBank/DDBJ databases">
        <title>Genetic Globetrotter - A new plasmid hitch-hiking vast phylogenetic and geographic distances.</title>
        <authorList>
            <person name="Vollmers J."/>
            <person name="Petersen J."/>
        </authorList>
    </citation>
    <scope>NUCLEOTIDE SEQUENCE [LARGE SCALE GENOMIC DNA]</scope>
    <source>
        <strain evidence="2 4">DSM 26383</strain>
    </source>
</reference>
<dbReference type="EMBL" id="CP031598">
    <property type="protein sequence ID" value="QEW25538.1"/>
    <property type="molecule type" value="Genomic_DNA"/>
</dbReference>
<dbReference type="InterPro" id="IPR035959">
    <property type="entry name" value="RutC-like_sf"/>
</dbReference>
<name>A0A0T5PB68_9RHOB</name>
<dbReference type="OrthoDB" id="9799840at2"/>
<dbReference type="CDD" id="cd00448">
    <property type="entry name" value="YjgF_YER057c_UK114_family"/>
    <property type="match status" value="1"/>
</dbReference>
<dbReference type="AlphaFoldDB" id="A0A0T5PB68"/>
<organism evidence="1 3">
    <name type="scientific">Roseovarius indicus</name>
    <dbReference type="NCBI Taxonomy" id="540747"/>
    <lineage>
        <taxon>Bacteria</taxon>
        <taxon>Pseudomonadati</taxon>
        <taxon>Pseudomonadota</taxon>
        <taxon>Alphaproteobacteria</taxon>
        <taxon>Rhodobacterales</taxon>
        <taxon>Roseobacteraceae</taxon>
        <taxon>Roseovarius</taxon>
    </lineage>
</organism>
<dbReference type="STRING" id="540747.SAMN04488031_104221"/>
<dbReference type="InterPro" id="IPR006175">
    <property type="entry name" value="YjgF/YER057c/UK114"/>
</dbReference>
<proteinExistence type="predicted"/>
<evidence type="ECO:0000313" key="2">
    <source>
        <dbReference type="EMBL" id="QEW25538.1"/>
    </source>
</evidence>
<dbReference type="EMBL" id="LAXI01000003">
    <property type="protein sequence ID" value="KRS18537.1"/>
    <property type="molecule type" value="Genomic_DNA"/>
</dbReference>
<dbReference type="SUPFAM" id="SSF55298">
    <property type="entry name" value="YjgF-like"/>
    <property type="match status" value="1"/>
</dbReference>
<dbReference type="KEGG" id="rid:RIdsm_01325"/>
<keyword evidence="3" id="KW-1185">Reference proteome</keyword>
<dbReference type="PATRIC" id="fig|540747.5.peg.3756"/>
<evidence type="ECO:0000313" key="3">
    <source>
        <dbReference type="Proteomes" id="UP000051401"/>
    </source>
</evidence>
<gene>
    <name evidence="2" type="ORF">RIdsm_01325</name>
    <name evidence="1" type="ORF">XM52_06970</name>
</gene>
<evidence type="ECO:0000313" key="1">
    <source>
        <dbReference type="EMBL" id="KRS18537.1"/>
    </source>
</evidence>
<dbReference type="Gene3D" id="3.30.1330.40">
    <property type="entry name" value="RutC-like"/>
    <property type="match status" value="1"/>
</dbReference>
<dbReference type="Pfam" id="PF01042">
    <property type="entry name" value="Ribonuc_L-PSP"/>
    <property type="match status" value="1"/>
</dbReference>
<protein>
    <submittedName>
        <fullName evidence="2">Putative endoribonuclease L-PSP</fullName>
    </submittedName>
</protein>
<dbReference type="Proteomes" id="UP000325785">
    <property type="component" value="Chromosome"/>
</dbReference>
<dbReference type="RefSeq" id="WP_057814687.1">
    <property type="nucleotide sequence ID" value="NZ_CAXRJZ010000003.1"/>
</dbReference>
<evidence type="ECO:0000313" key="4">
    <source>
        <dbReference type="Proteomes" id="UP000325785"/>
    </source>
</evidence>
<accession>A0A0T5PB68</accession>
<dbReference type="Proteomes" id="UP000051401">
    <property type="component" value="Unassembled WGS sequence"/>
</dbReference>
<sequence length="129" mass="14115">MIEYRAPNAEWTKNYGLSTAALTGRYMFNGAMALDVDKLKRLDEADTVANEVIFCLNKLKTTIGNEGFGPESIVKLTMYLSDMAYQDEAETALVEFFGAADQPLYITIGAGLAADCRVEIEAVTEARTA</sequence>